<dbReference type="InterPro" id="IPR009057">
    <property type="entry name" value="Homeodomain-like_sf"/>
</dbReference>
<name>A0ABV1D9M5_9FIRM</name>
<dbReference type="EMBL" id="JBBMFM010000087">
    <property type="protein sequence ID" value="MEQ2427085.1"/>
    <property type="molecule type" value="Genomic_DNA"/>
</dbReference>
<dbReference type="PROSITE" id="PS00041">
    <property type="entry name" value="HTH_ARAC_FAMILY_1"/>
    <property type="match status" value="1"/>
</dbReference>
<protein>
    <submittedName>
        <fullName evidence="5">AraC family transcriptional regulator</fullName>
    </submittedName>
</protein>
<evidence type="ECO:0000256" key="2">
    <source>
        <dbReference type="ARBA" id="ARBA00023125"/>
    </source>
</evidence>
<keyword evidence="2" id="KW-0238">DNA-binding</keyword>
<comment type="caution">
    <text evidence="5">The sequence shown here is derived from an EMBL/GenBank/DDBJ whole genome shotgun (WGS) entry which is preliminary data.</text>
</comment>
<dbReference type="Pfam" id="PF12833">
    <property type="entry name" value="HTH_18"/>
    <property type="match status" value="1"/>
</dbReference>
<dbReference type="Proteomes" id="UP001454086">
    <property type="component" value="Unassembled WGS sequence"/>
</dbReference>
<proteinExistence type="predicted"/>
<dbReference type="SUPFAM" id="SSF55136">
    <property type="entry name" value="Probable bacterial effector-binding domain"/>
    <property type="match status" value="1"/>
</dbReference>
<keyword evidence="1" id="KW-0805">Transcription regulation</keyword>
<dbReference type="InterPro" id="IPR018062">
    <property type="entry name" value="HTH_AraC-typ_CS"/>
</dbReference>
<dbReference type="PROSITE" id="PS01124">
    <property type="entry name" value="HTH_ARAC_FAMILY_2"/>
    <property type="match status" value="1"/>
</dbReference>
<gene>
    <name evidence="5" type="ORF">WMQ36_19130</name>
</gene>
<keyword evidence="6" id="KW-1185">Reference proteome</keyword>
<dbReference type="Gene3D" id="3.20.80.10">
    <property type="entry name" value="Regulatory factor, effector binding domain"/>
    <property type="match status" value="1"/>
</dbReference>
<organism evidence="5 6">
    <name type="scientific">Enterocloster hominis</name>
    <name type="common">ex Hitch et al. 2024</name>
    <dbReference type="NCBI Taxonomy" id="1917870"/>
    <lineage>
        <taxon>Bacteria</taxon>
        <taxon>Bacillati</taxon>
        <taxon>Bacillota</taxon>
        <taxon>Clostridia</taxon>
        <taxon>Lachnospirales</taxon>
        <taxon>Lachnospiraceae</taxon>
        <taxon>Enterocloster</taxon>
    </lineage>
</organism>
<dbReference type="InterPro" id="IPR018060">
    <property type="entry name" value="HTH_AraC"/>
</dbReference>
<evidence type="ECO:0000256" key="1">
    <source>
        <dbReference type="ARBA" id="ARBA00023015"/>
    </source>
</evidence>
<keyword evidence="3" id="KW-0804">Transcription</keyword>
<accession>A0ABV1D9M5</accession>
<dbReference type="SUPFAM" id="SSF46689">
    <property type="entry name" value="Homeodomain-like"/>
    <property type="match status" value="2"/>
</dbReference>
<evidence type="ECO:0000313" key="5">
    <source>
        <dbReference type="EMBL" id="MEQ2427085.1"/>
    </source>
</evidence>
<reference evidence="5 6" key="1">
    <citation type="submission" date="2024-03" db="EMBL/GenBank/DDBJ databases">
        <title>Human intestinal bacterial collection.</title>
        <authorList>
            <person name="Pauvert C."/>
            <person name="Hitch T.C.A."/>
            <person name="Clavel T."/>
        </authorList>
    </citation>
    <scope>NUCLEOTIDE SEQUENCE [LARGE SCALE GENOMIC DNA]</scope>
    <source>
        <strain evidence="5 6">CLA-SR-H021</strain>
    </source>
</reference>
<dbReference type="InterPro" id="IPR011256">
    <property type="entry name" value="Reg_factor_effector_dom_sf"/>
</dbReference>
<dbReference type="SMART" id="SM00342">
    <property type="entry name" value="HTH_ARAC"/>
    <property type="match status" value="1"/>
</dbReference>
<dbReference type="PANTHER" id="PTHR47504">
    <property type="entry name" value="RIGHT ORIGIN-BINDING PROTEIN"/>
    <property type="match status" value="1"/>
</dbReference>
<dbReference type="PANTHER" id="PTHR47504:SF5">
    <property type="entry name" value="RIGHT ORIGIN-BINDING PROTEIN"/>
    <property type="match status" value="1"/>
</dbReference>
<feature type="domain" description="HTH araC/xylS-type" evidence="4">
    <location>
        <begin position="9"/>
        <end position="107"/>
    </location>
</feature>
<dbReference type="InterPro" id="IPR029442">
    <property type="entry name" value="GyrI-like"/>
</dbReference>
<dbReference type="Pfam" id="PF06445">
    <property type="entry name" value="GyrI-like"/>
    <property type="match status" value="1"/>
</dbReference>
<dbReference type="RefSeq" id="WP_008722897.1">
    <property type="nucleotide sequence ID" value="NZ_JBBMFM010000087.1"/>
</dbReference>
<evidence type="ECO:0000256" key="3">
    <source>
        <dbReference type="ARBA" id="ARBA00023163"/>
    </source>
</evidence>
<evidence type="ECO:0000313" key="6">
    <source>
        <dbReference type="Proteomes" id="UP001454086"/>
    </source>
</evidence>
<evidence type="ECO:0000259" key="4">
    <source>
        <dbReference type="PROSITE" id="PS01124"/>
    </source>
</evidence>
<dbReference type="Gene3D" id="1.10.10.60">
    <property type="entry name" value="Homeodomain-like"/>
    <property type="match status" value="2"/>
</dbReference>
<dbReference type="InterPro" id="IPR010499">
    <property type="entry name" value="AraC_E-bd"/>
</dbReference>
<dbReference type="SMART" id="SM00871">
    <property type="entry name" value="AraC_E_bind"/>
    <property type="match status" value="1"/>
</dbReference>
<sequence length="289" mass="33276">MKTNIQIIQEVVDYIDSHLEDRLDAESISRQAGYSRYHLSRMFTSITGLSLHTYIQRRRLTEAARQLVFTDRPVMDIALSAGYGSQQAFTVGFRALFRTTPRAFRKKGDFHPLQLKFTADGTDALRGDRIMDIRTMESGPIYLAGYKKNTRLGFFVIGQCWRRLHAAKHTIPNRKDPDFLVGLNDYTKWDADADRQPAFDYYAASEQTQPGRLPPGMEAKELPAGKYVIFRFRARSTDSLQPVADYIYKTWFPQSTCRLNGHAPYDFARYGEEMDADGKSLIEYWLPII</sequence>
<dbReference type="InterPro" id="IPR050959">
    <property type="entry name" value="MarA-like"/>
</dbReference>